<dbReference type="EMBL" id="CM032186">
    <property type="protein sequence ID" value="KAG7091416.1"/>
    <property type="molecule type" value="Genomic_DNA"/>
</dbReference>
<accession>A0A9P7RYC0</accession>
<evidence type="ECO:0000256" key="1">
    <source>
        <dbReference type="SAM" id="MobiDB-lite"/>
    </source>
</evidence>
<evidence type="ECO:0000313" key="2">
    <source>
        <dbReference type="EMBL" id="KAG7091416.1"/>
    </source>
</evidence>
<feature type="region of interest" description="Disordered" evidence="1">
    <location>
        <begin position="183"/>
        <end position="230"/>
    </location>
</feature>
<feature type="compositionally biased region" description="Basic and acidic residues" evidence="1">
    <location>
        <begin position="289"/>
        <end position="309"/>
    </location>
</feature>
<comment type="caution">
    <text evidence="2">The sequence shown here is derived from an EMBL/GenBank/DDBJ whole genome shotgun (WGS) entry which is preliminary data.</text>
</comment>
<feature type="compositionally biased region" description="Basic and acidic residues" evidence="1">
    <location>
        <begin position="370"/>
        <end position="397"/>
    </location>
</feature>
<dbReference type="Proteomes" id="UP001049176">
    <property type="component" value="Chromosome 6"/>
</dbReference>
<feature type="compositionally biased region" description="Basic and acidic residues" evidence="1">
    <location>
        <begin position="529"/>
        <end position="541"/>
    </location>
</feature>
<proteinExistence type="predicted"/>
<evidence type="ECO:0000313" key="3">
    <source>
        <dbReference type="Proteomes" id="UP001049176"/>
    </source>
</evidence>
<gene>
    <name evidence="2" type="ORF">E1B28_010452</name>
</gene>
<dbReference type="KEGG" id="more:E1B28_010452"/>
<feature type="compositionally biased region" description="Basic and acidic residues" evidence="1">
    <location>
        <begin position="345"/>
        <end position="361"/>
    </location>
</feature>
<dbReference type="RefSeq" id="XP_043007886.1">
    <property type="nucleotide sequence ID" value="XM_043155418.1"/>
</dbReference>
<dbReference type="GeneID" id="66079528"/>
<reference evidence="2" key="1">
    <citation type="journal article" date="2021" name="Genome Biol. Evol.">
        <title>The assembled and annotated genome of the fairy-ring fungus Marasmius oreades.</title>
        <authorList>
            <person name="Hiltunen M."/>
            <person name="Ament-Velasquez S.L."/>
            <person name="Johannesson H."/>
        </authorList>
    </citation>
    <scope>NUCLEOTIDE SEQUENCE</scope>
    <source>
        <strain evidence="2">03SP1</strain>
    </source>
</reference>
<dbReference type="OrthoDB" id="2996389at2759"/>
<feature type="compositionally biased region" description="Basic and acidic residues" evidence="1">
    <location>
        <begin position="549"/>
        <end position="565"/>
    </location>
</feature>
<keyword evidence="3" id="KW-1185">Reference proteome</keyword>
<feature type="compositionally biased region" description="Basic and acidic residues" evidence="1">
    <location>
        <begin position="216"/>
        <end position="225"/>
    </location>
</feature>
<feature type="compositionally biased region" description="Basic and acidic residues" evidence="1">
    <location>
        <begin position="428"/>
        <end position="453"/>
    </location>
</feature>
<feature type="compositionally biased region" description="Polar residues" evidence="1">
    <location>
        <begin position="511"/>
        <end position="527"/>
    </location>
</feature>
<feature type="compositionally biased region" description="Basic and acidic residues" evidence="1">
    <location>
        <begin position="409"/>
        <end position="418"/>
    </location>
</feature>
<name>A0A9P7RYC0_9AGAR</name>
<feature type="region of interest" description="Disordered" evidence="1">
    <location>
        <begin position="289"/>
        <end position="314"/>
    </location>
</feature>
<sequence>MWKPSRIPSAKPIKLPKPLKIKLAKPPPEKYIVVTNLWLYLSSPNFFTMMGGWLQCAFGSPPLAIYHNGNQAEYIIVEFSSNVDVRSRLGAHHPCEFIKDVAWLEFHKAVKTHASVIYEYNYPVHKDPSIKFDNKLNTWPDPFSSLSPFKWGADYPPPRLPDTFLSAVSGCCALPLPRDLLKTLEPPLDPPATPHDQHFRSSDASLQSNPQPIPKRSADKPHEQTKTQIKVEAPTQPAIWKVGKLDPYEEEENANALFRSTLDAEVKTEPDVEQKYFVKDVDVKSEDDFQRARESRRNASTLHVKEKPSEGGMISMELRSAYGKHQSVKMEPGHDERRSQILQSRRVEVDRHIKPEPRDDVVPGTGATEIKGEEDAEERKFVGDISRERVERRDRPSTSHSRPRKVKVEKKEEEEGSRICDSTLQVKLENHDDRLWTNEPQHHGSHVKHEPSSPRDLSITVKEEERKADINGPFEKTSLPSWRMKRERNVVAVFGSVSEPSESLLIEESHQPANSYAQSDNATSSTRCMKREYDDYSRDRGCNSTQLWSDKDREDGTGKRRKREF</sequence>
<feature type="region of interest" description="Disordered" evidence="1">
    <location>
        <begin position="503"/>
        <end position="565"/>
    </location>
</feature>
<feature type="region of interest" description="Disordered" evidence="1">
    <location>
        <begin position="345"/>
        <end position="477"/>
    </location>
</feature>
<organism evidence="2 3">
    <name type="scientific">Marasmius oreades</name>
    <name type="common">fairy-ring Marasmius</name>
    <dbReference type="NCBI Taxonomy" id="181124"/>
    <lineage>
        <taxon>Eukaryota</taxon>
        <taxon>Fungi</taxon>
        <taxon>Dikarya</taxon>
        <taxon>Basidiomycota</taxon>
        <taxon>Agaricomycotina</taxon>
        <taxon>Agaricomycetes</taxon>
        <taxon>Agaricomycetidae</taxon>
        <taxon>Agaricales</taxon>
        <taxon>Marasmiineae</taxon>
        <taxon>Marasmiaceae</taxon>
        <taxon>Marasmius</taxon>
    </lineage>
</organism>
<protein>
    <submittedName>
        <fullName evidence="2">Uncharacterized protein</fullName>
    </submittedName>
</protein>
<dbReference type="AlphaFoldDB" id="A0A9P7RYC0"/>